<feature type="non-terminal residue" evidence="1">
    <location>
        <position position="472"/>
    </location>
</feature>
<accession>A0ACC2PT69</accession>
<organism evidence="1 2">
    <name type="scientific">Eretmocerus hayati</name>
    <dbReference type="NCBI Taxonomy" id="131215"/>
    <lineage>
        <taxon>Eukaryota</taxon>
        <taxon>Metazoa</taxon>
        <taxon>Ecdysozoa</taxon>
        <taxon>Arthropoda</taxon>
        <taxon>Hexapoda</taxon>
        <taxon>Insecta</taxon>
        <taxon>Pterygota</taxon>
        <taxon>Neoptera</taxon>
        <taxon>Endopterygota</taxon>
        <taxon>Hymenoptera</taxon>
        <taxon>Apocrita</taxon>
        <taxon>Proctotrupomorpha</taxon>
        <taxon>Chalcidoidea</taxon>
        <taxon>Aphelinidae</taxon>
        <taxon>Aphelininae</taxon>
        <taxon>Eretmocerus</taxon>
    </lineage>
</organism>
<name>A0ACC2PT69_9HYME</name>
<protein>
    <submittedName>
        <fullName evidence="1">Uncharacterized protein</fullName>
    </submittedName>
</protein>
<reference evidence="1" key="1">
    <citation type="submission" date="2023-04" db="EMBL/GenBank/DDBJ databases">
        <title>A chromosome-level genome assembly of the parasitoid wasp Eretmocerus hayati.</title>
        <authorList>
            <person name="Zhong Y."/>
            <person name="Liu S."/>
            <person name="Liu Y."/>
        </authorList>
    </citation>
    <scope>NUCLEOTIDE SEQUENCE</scope>
    <source>
        <strain evidence="1">ZJU_SS_LIU_2023</strain>
    </source>
</reference>
<dbReference type="EMBL" id="CM056741">
    <property type="protein sequence ID" value="KAJ8686612.1"/>
    <property type="molecule type" value="Genomic_DNA"/>
</dbReference>
<dbReference type="Proteomes" id="UP001239111">
    <property type="component" value="Chromosome 1"/>
</dbReference>
<sequence length="472" mass="50527">MSAVTSPYGPTEMLSESVYNFATAGSRRSTGSGGSEPDNDCQQYEAASQATTATQLQLAASIQQQPAAPSPSTPTPSSGNGKPRNKRKNFKPISSRMAEISDESDDRDDETEQDCHDQTGDERDEATSGTGPEMLEYERKSLLSQVHQNSEEHRSSSGGQIKQRLNNNEVIPMDLSVATRPPSSEGDDDSGDSFRNKFILEQLRSQKVYSPHHDAQSPASESSDKSGMSGAMDQDGRMEDQDEDEQNQDGSENENETEDTEDRVRPYDEYAESAIHEFLAMYGPAEGEPVKSRLLPNNFLNPGLAGQQFQLSGGKLRVKEEKDASSTAPGSPPTPPHTPQSPSRQGNAANSNSGNPSSSGSPSNVQQQQQAAAAVAAAAAMGLHPGLVGSSLSQILAQNPALAQLLQQDPSVLTRSPQLAQLLQQSLQAHVGNAMFQQQHDRSRTDPDDARVPPTIASLAAMKVDAADPKIS</sequence>
<gene>
    <name evidence="1" type="ORF">QAD02_022406</name>
</gene>
<keyword evidence="2" id="KW-1185">Reference proteome</keyword>
<proteinExistence type="predicted"/>
<evidence type="ECO:0000313" key="2">
    <source>
        <dbReference type="Proteomes" id="UP001239111"/>
    </source>
</evidence>
<evidence type="ECO:0000313" key="1">
    <source>
        <dbReference type="EMBL" id="KAJ8686612.1"/>
    </source>
</evidence>
<comment type="caution">
    <text evidence="1">The sequence shown here is derived from an EMBL/GenBank/DDBJ whole genome shotgun (WGS) entry which is preliminary data.</text>
</comment>